<dbReference type="SUPFAM" id="SSF82784">
    <property type="entry name" value="OsmC-like"/>
    <property type="match status" value="1"/>
</dbReference>
<dbReference type="PANTHER" id="PTHR35368">
    <property type="entry name" value="HYDROPEROXIDE REDUCTASE"/>
    <property type="match status" value="1"/>
</dbReference>
<dbReference type="Proteomes" id="UP001145087">
    <property type="component" value="Unassembled WGS sequence"/>
</dbReference>
<dbReference type="AlphaFoldDB" id="A0A9X3J662"/>
<accession>A0A9X3J662</accession>
<dbReference type="InterPro" id="IPR036102">
    <property type="entry name" value="OsmC/Ohrsf"/>
</dbReference>
<keyword evidence="2" id="KW-1185">Reference proteome</keyword>
<comment type="caution">
    <text evidence="1">The sequence shown here is derived from an EMBL/GenBank/DDBJ whole genome shotgun (WGS) entry which is preliminary data.</text>
</comment>
<dbReference type="PANTHER" id="PTHR35368:SF1">
    <property type="entry name" value="HYDROPEROXIDE REDUCTASE"/>
    <property type="match status" value="1"/>
</dbReference>
<dbReference type="Gene3D" id="3.30.300.20">
    <property type="match status" value="1"/>
</dbReference>
<name>A0A9X3J662_9BACT</name>
<dbReference type="RefSeq" id="WP_343331648.1">
    <property type="nucleotide sequence ID" value="NZ_JAPOHD010000007.1"/>
</dbReference>
<sequence length="148" mass="16018">MAISTMKVSAEMGTTFSTKINCSHPFIIDQPKMAGGNNEGPNPLEIFLSSLPACICAIGRIIANQRRIELRGINVDIEGDIDKDFLLGKTIEGRSGFTEIRSFVSIDADMTKEEKDAFLQDVAKRCPVADNILNMSVITPVVAEGATV</sequence>
<organism evidence="1 2">
    <name type="scientific">Draconibacterium aestuarii</name>
    <dbReference type="NCBI Taxonomy" id="2998507"/>
    <lineage>
        <taxon>Bacteria</taxon>
        <taxon>Pseudomonadati</taxon>
        <taxon>Bacteroidota</taxon>
        <taxon>Bacteroidia</taxon>
        <taxon>Marinilabiliales</taxon>
        <taxon>Prolixibacteraceae</taxon>
        <taxon>Draconibacterium</taxon>
    </lineage>
</organism>
<reference evidence="1" key="1">
    <citation type="submission" date="2022-11" db="EMBL/GenBank/DDBJ databases">
        <title>Marilongibacter aestuarii gen. nov., sp. nov., isolated from tidal flat sediment.</title>
        <authorList>
            <person name="Jiayan W."/>
        </authorList>
    </citation>
    <scope>NUCLEOTIDE SEQUENCE</scope>
    <source>
        <strain evidence="1">Z1-6</strain>
    </source>
</reference>
<dbReference type="Pfam" id="PF02566">
    <property type="entry name" value="OsmC"/>
    <property type="match status" value="1"/>
</dbReference>
<dbReference type="InterPro" id="IPR052924">
    <property type="entry name" value="OsmC/Ohr_hydroprdx_reductase"/>
</dbReference>
<proteinExistence type="predicted"/>
<dbReference type="InterPro" id="IPR015946">
    <property type="entry name" value="KH_dom-like_a/b"/>
</dbReference>
<gene>
    <name evidence="1" type="ORF">OU798_03100</name>
</gene>
<dbReference type="EMBL" id="JAPOHD010000007">
    <property type="protein sequence ID" value="MCY1719310.1"/>
    <property type="molecule type" value="Genomic_DNA"/>
</dbReference>
<evidence type="ECO:0000313" key="2">
    <source>
        <dbReference type="Proteomes" id="UP001145087"/>
    </source>
</evidence>
<protein>
    <submittedName>
        <fullName evidence="1">OsmC family protein</fullName>
    </submittedName>
</protein>
<evidence type="ECO:0000313" key="1">
    <source>
        <dbReference type="EMBL" id="MCY1719310.1"/>
    </source>
</evidence>
<dbReference type="InterPro" id="IPR003718">
    <property type="entry name" value="OsmC/Ohr_fam"/>
</dbReference>